<dbReference type="Proteomes" id="UP000807309">
    <property type="component" value="Unassembled WGS sequence"/>
</dbReference>
<gene>
    <name evidence="2" type="ORF">IU470_26380</name>
</gene>
<reference evidence="2 3" key="1">
    <citation type="submission" date="2020-10" db="EMBL/GenBank/DDBJ databases">
        <title>Identification of Nocardia species via Next-generation sequencing and recognition of intraspecies genetic diversity.</title>
        <authorList>
            <person name="Li P."/>
            <person name="Li P."/>
            <person name="Lu B."/>
        </authorList>
    </citation>
    <scope>NUCLEOTIDE SEQUENCE [LARGE SCALE GENOMIC DNA]</scope>
    <source>
        <strain evidence="2 3">N-11</strain>
    </source>
</reference>
<proteinExistence type="predicted"/>
<evidence type="ECO:0000313" key="3">
    <source>
        <dbReference type="Proteomes" id="UP000807309"/>
    </source>
</evidence>
<dbReference type="EMBL" id="JADLRE010000024">
    <property type="protein sequence ID" value="MBF6228623.1"/>
    <property type="molecule type" value="Genomic_DNA"/>
</dbReference>
<organism evidence="2 3">
    <name type="scientific">Nocardia abscessus</name>
    <dbReference type="NCBI Taxonomy" id="120957"/>
    <lineage>
        <taxon>Bacteria</taxon>
        <taxon>Bacillati</taxon>
        <taxon>Actinomycetota</taxon>
        <taxon>Actinomycetes</taxon>
        <taxon>Mycobacteriales</taxon>
        <taxon>Nocardiaceae</taxon>
        <taxon>Nocardia</taxon>
    </lineage>
</organism>
<comment type="caution">
    <text evidence="2">The sequence shown here is derived from an EMBL/GenBank/DDBJ whole genome shotgun (WGS) entry which is preliminary data.</text>
</comment>
<dbReference type="RefSeq" id="WP_195035505.1">
    <property type="nucleotide sequence ID" value="NZ_JADLRE010000024.1"/>
</dbReference>
<accession>A0ABS0CE42</accession>
<name>A0ABS0CE42_9NOCA</name>
<evidence type="ECO:0000256" key="1">
    <source>
        <dbReference type="SAM" id="MobiDB-lite"/>
    </source>
</evidence>
<sequence length="220" mass="23692">MTSPAAIRARAVLFQNAPHDVGVGELAERLQERGVEHLALRRVPGAAAILRSAALHEVAETIDGLLEVDLGSVAIEGWRRYDRLRRAAIRTRSGGVEQVTLFEHQITQTYRPCLDVTVDGNPVGEFTVELCVGMLLQPLAAAVRTGMLVAVGPGDCTVTVSIGAPELGPIMTRERTLHTATMIDLRWPIPLVEQPPAPPSPLPAGRVRGTRPPESRWTGG</sequence>
<feature type="compositionally biased region" description="Pro residues" evidence="1">
    <location>
        <begin position="193"/>
        <end position="202"/>
    </location>
</feature>
<protein>
    <submittedName>
        <fullName evidence="2">Uncharacterized protein</fullName>
    </submittedName>
</protein>
<keyword evidence="3" id="KW-1185">Reference proteome</keyword>
<feature type="region of interest" description="Disordered" evidence="1">
    <location>
        <begin position="192"/>
        <end position="220"/>
    </location>
</feature>
<evidence type="ECO:0000313" key="2">
    <source>
        <dbReference type="EMBL" id="MBF6228623.1"/>
    </source>
</evidence>